<name>A0A0D1VE16_ANEMI</name>
<dbReference type="EMBL" id="FNED01000046">
    <property type="protein sequence ID" value="SDK26056.1"/>
    <property type="molecule type" value="Genomic_DNA"/>
</dbReference>
<dbReference type="GeneID" id="42305630"/>
<evidence type="ECO:0000313" key="1">
    <source>
        <dbReference type="EMBL" id="KON95854.1"/>
    </source>
</evidence>
<reference evidence="2 4" key="2">
    <citation type="submission" date="2016-10" db="EMBL/GenBank/DDBJ databases">
        <authorList>
            <person name="de Groot N.N."/>
        </authorList>
    </citation>
    <scope>NUCLEOTIDE SEQUENCE [LARGE SCALE GENOMIC DNA]</scope>
    <source>
        <strain evidence="2 4">DSM 2895</strain>
    </source>
</reference>
<gene>
    <name evidence="1" type="ORF">AF333_10515</name>
    <name evidence="2" type="ORF">SAMN04487909_1468</name>
</gene>
<protein>
    <submittedName>
        <fullName evidence="1">Uncharacterized protein</fullName>
    </submittedName>
</protein>
<reference evidence="1 3" key="1">
    <citation type="submission" date="2015-07" db="EMBL/GenBank/DDBJ databases">
        <title>Fjat-14205 dsm 2895.</title>
        <authorList>
            <person name="Liu B."/>
            <person name="Wang J."/>
            <person name="Zhu Y."/>
            <person name="Liu G."/>
            <person name="Chen Q."/>
            <person name="Chen Z."/>
            <person name="Lan J."/>
            <person name="Che J."/>
            <person name="Ge C."/>
            <person name="Shi H."/>
            <person name="Pan Z."/>
            <person name="Liu X."/>
        </authorList>
    </citation>
    <scope>NUCLEOTIDE SEQUENCE [LARGE SCALE GENOMIC DNA]</scope>
    <source>
        <strain evidence="1 3">DSM 2895</strain>
    </source>
</reference>
<evidence type="ECO:0000313" key="3">
    <source>
        <dbReference type="Proteomes" id="UP000037269"/>
    </source>
</evidence>
<dbReference type="AlphaFoldDB" id="A0A0D1VE16"/>
<dbReference type="PATRIC" id="fig|47500.8.peg.5310"/>
<keyword evidence="3" id="KW-1185">Reference proteome</keyword>
<dbReference type="Proteomes" id="UP000182836">
    <property type="component" value="Unassembled WGS sequence"/>
</dbReference>
<dbReference type="EMBL" id="LGUG01000004">
    <property type="protein sequence ID" value="KON95854.1"/>
    <property type="molecule type" value="Genomic_DNA"/>
</dbReference>
<organism evidence="1 3">
    <name type="scientific">Aneurinibacillus migulanus</name>
    <name type="common">Bacillus migulanus</name>
    <dbReference type="NCBI Taxonomy" id="47500"/>
    <lineage>
        <taxon>Bacteria</taxon>
        <taxon>Bacillati</taxon>
        <taxon>Bacillota</taxon>
        <taxon>Bacilli</taxon>
        <taxon>Bacillales</taxon>
        <taxon>Paenibacillaceae</taxon>
        <taxon>Aneurinibacillus group</taxon>
        <taxon>Aneurinibacillus</taxon>
    </lineage>
</organism>
<sequence>MQMQVAEKKKGRPKADKFTYIEHQLALLPDRFASGSRTLQEVEELAIWEYALKKLTIRQWLLVELLYFQRKSKTEVMFRMGWKDSNFRFHKFSLLRRLDGIINRTREEKEEEREEKKDCWIFTMQNGRWYFVNKN</sequence>
<evidence type="ECO:0000313" key="2">
    <source>
        <dbReference type="EMBL" id="SDK26056.1"/>
    </source>
</evidence>
<accession>A0A0D1VE16</accession>
<dbReference type="RefSeq" id="WP_043064928.1">
    <property type="nucleotide sequence ID" value="NZ_BJOA01000186.1"/>
</dbReference>
<dbReference type="Proteomes" id="UP000037269">
    <property type="component" value="Unassembled WGS sequence"/>
</dbReference>
<proteinExistence type="predicted"/>
<evidence type="ECO:0000313" key="4">
    <source>
        <dbReference type="Proteomes" id="UP000182836"/>
    </source>
</evidence>